<dbReference type="Pfam" id="PF00333">
    <property type="entry name" value="Ribosomal_S5"/>
    <property type="match status" value="1"/>
</dbReference>
<organism evidence="7 8">
    <name type="scientific">Tegillarca granosa</name>
    <name type="common">Malaysian cockle</name>
    <name type="synonym">Anadara granosa</name>
    <dbReference type="NCBI Taxonomy" id="220873"/>
    <lineage>
        <taxon>Eukaryota</taxon>
        <taxon>Metazoa</taxon>
        <taxon>Spiralia</taxon>
        <taxon>Lophotrochozoa</taxon>
        <taxon>Mollusca</taxon>
        <taxon>Bivalvia</taxon>
        <taxon>Autobranchia</taxon>
        <taxon>Pteriomorphia</taxon>
        <taxon>Arcoida</taxon>
        <taxon>Arcoidea</taxon>
        <taxon>Arcidae</taxon>
        <taxon>Tegillarca</taxon>
    </lineage>
</organism>
<keyword evidence="8" id="KW-1185">Reference proteome</keyword>
<comment type="similarity">
    <text evidence="1 5">Belongs to the universal ribosomal protein uS5 family.</text>
</comment>
<keyword evidence="2 4" id="KW-0689">Ribosomal protein</keyword>
<evidence type="ECO:0000256" key="5">
    <source>
        <dbReference type="RuleBase" id="RU003823"/>
    </source>
</evidence>
<dbReference type="PROSITE" id="PS50881">
    <property type="entry name" value="S5_DSRBD"/>
    <property type="match status" value="1"/>
</dbReference>
<evidence type="ECO:0000256" key="3">
    <source>
        <dbReference type="ARBA" id="ARBA00023274"/>
    </source>
</evidence>
<evidence type="ECO:0000256" key="4">
    <source>
        <dbReference type="PROSITE-ProRule" id="PRU00268"/>
    </source>
</evidence>
<dbReference type="Proteomes" id="UP001217089">
    <property type="component" value="Unassembled WGS sequence"/>
</dbReference>
<dbReference type="PROSITE" id="PS00585">
    <property type="entry name" value="RIBOSOMAL_S5"/>
    <property type="match status" value="1"/>
</dbReference>
<dbReference type="PANTHER" id="PTHR48277:SF1">
    <property type="entry name" value="MITOCHONDRIAL RIBOSOMAL PROTEIN S5"/>
    <property type="match status" value="1"/>
</dbReference>
<dbReference type="InterPro" id="IPR005324">
    <property type="entry name" value="Ribosomal_uS5_C"/>
</dbReference>
<name>A0ABQ9EXY8_TEGGR</name>
<dbReference type="SUPFAM" id="SSF54211">
    <property type="entry name" value="Ribosomal protein S5 domain 2-like"/>
    <property type="match status" value="1"/>
</dbReference>
<comment type="caution">
    <text evidence="7">The sequence shown here is derived from an EMBL/GenBank/DDBJ whole genome shotgun (WGS) entry which is preliminary data.</text>
</comment>
<accession>A0ABQ9EXY8</accession>
<reference evidence="7 8" key="1">
    <citation type="submission" date="2022-12" db="EMBL/GenBank/DDBJ databases">
        <title>Chromosome-level genome of Tegillarca granosa.</title>
        <authorList>
            <person name="Kim J."/>
        </authorList>
    </citation>
    <scope>NUCLEOTIDE SEQUENCE [LARGE SCALE GENOMIC DNA]</scope>
    <source>
        <strain evidence="7">Teg-2019</strain>
        <tissue evidence="7">Adductor muscle</tissue>
    </source>
</reference>
<dbReference type="InterPro" id="IPR000851">
    <property type="entry name" value="Ribosomal_uS5"/>
</dbReference>
<sequence length="443" mass="50625">MIAKHNQVRNETDTIIDMAQVLKTCVCLGHRSLALQRTNFATKITQNIQYNEKLNLFSPAACAFTDGFRHYSTLRGGRTNRTWNIQNNETFNTVFSVPCGFTDGFRYYSSLAGGNEFDTLLTAVKGVSTQGMKKGRAKSKKFFKFKRADKGGRSTMTFRGLHKPVYEKIEKKEEPKTTGKSAFTKKPKLLPLERGYSGTGARGRKFPAPAPIGDYDFVEHGFESIILERRQVKNMTSNIGRTRSFRIVAIVGNRNGLVGFAVGKGKDYKASFSQAILKAGKHLEFIERYENRTGYGLCCQRVIRSICELAGIHDLYVKIEGPTTTYHIVRAFFNALRKNLPKIADQYHLHVVETKREFGKIPRVIASPQDGNVKKTMTEDEIRGLDFESLFWNRRILLNRGRKPKFYEKQQSFIRKKALEHRYRNQDDAKMKRFLAGLQQIKA</sequence>
<dbReference type="Gene3D" id="3.30.230.10">
    <property type="match status" value="1"/>
</dbReference>
<evidence type="ECO:0000256" key="2">
    <source>
        <dbReference type="ARBA" id="ARBA00022980"/>
    </source>
</evidence>
<dbReference type="InterPro" id="IPR018192">
    <property type="entry name" value="Ribosomal_uS5_N_CS"/>
</dbReference>
<dbReference type="PANTHER" id="PTHR48277">
    <property type="entry name" value="MITOCHONDRIAL RIBOSOMAL PROTEIN S5"/>
    <property type="match status" value="1"/>
</dbReference>
<protein>
    <recommendedName>
        <fullName evidence="6">S5 DRBM domain-containing protein</fullName>
    </recommendedName>
</protein>
<evidence type="ECO:0000259" key="6">
    <source>
        <dbReference type="PROSITE" id="PS50881"/>
    </source>
</evidence>
<proteinExistence type="inferred from homology"/>
<evidence type="ECO:0000256" key="1">
    <source>
        <dbReference type="ARBA" id="ARBA00008945"/>
    </source>
</evidence>
<dbReference type="Gene3D" id="3.30.160.20">
    <property type="match status" value="1"/>
</dbReference>
<dbReference type="EMBL" id="JARBDR010000657">
    <property type="protein sequence ID" value="KAJ8308143.1"/>
    <property type="molecule type" value="Genomic_DNA"/>
</dbReference>
<dbReference type="InterPro" id="IPR020568">
    <property type="entry name" value="Ribosomal_Su5_D2-typ_SF"/>
</dbReference>
<feature type="domain" description="S5 DRBM" evidence="6">
    <location>
        <begin position="222"/>
        <end position="286"/>
    </location>
</feature>
<gene>
    <name evidence="7" type="ORF">KUTeg_013017</name>
</gene>
<dbReference type="InterPro" id="IPR013810">
    <property type="entry name" value="Ribosomal_uS5_N"/>
</dbReference>
<dbReference type="Pfam" id="PF03719">
    <property type="entry name" value="Ribosomal_S5_C"/>
    <property type="match status" value="1"/>
</dbReference>
<keyword evidence="3 4" id="KW-0687">Ribonucleoprotein</keyword>
<evidence type="ECO:0000313" key="8">
    <source>
        <dbReference type="Proteomes" id="UP001217089"/>
    </source>
</evidence>
<dbReference type="SUPFAM" id="SSF54768">
    <property type="entry name" value="dsRNA-binding domain-like"/>
    <property type="match status" value="1"/>
</dbReference>
<evidence type="ECO:0000313" key="7">
    <source>
        <dbReference type="EMBL" id="KAJ8308143.1"/>
    </source>
</evidence>
<dbReference type="InterPro" id="IPR014721">
    <property type="entry name" value="Ribsml_uS5_D2-typ_fold_subgr"/>
</dbReference>